<evidence type="ECO:0000313" key="4">
    <source>
        <dbReference type="EMBL" id="EXJ93679.1"/>
    </source>
</evidence>
<evidence type="ECO:0000259" key="3">
    <source>
        <dbReference type="Pfam" id="PF24883"/>
    </source>
</evidence>
<dbReference type="EMBL" id="AMWN01000002">
    <property type="protein sequence ID" value="EXJ93679.1"/>
    <property type="molecule type" value="Genomic_DNA"/>
</dbReference>
<dbReference type="PANTHER" id="PTHR10039">
    <property type="entry name" value="AMELOGENIN"/>
    <property type="match status" value="1"/>
</dbReference>
<dbReference type="Pfam" id="PF24883">
    <property type="entry name" value="NPHP3_N"/>
    <property type="match status" value="1"/>
</dbReference>
<dbReference type="HOGENOM" id="CLU_000288_34_3_1"/>
<evidence type="ECO:0000256" key="1">
    <source>
        <dbReference type="ARBA" id="ARBA00022737"/>
    </source>
</evidence>
<name>W9ZGP3_9EURO</name>
<dbReference type="AlphaFoldDB" id="W9ZGP3"/>
<reference evidence="4 5" key="1">
    <citation type="submission" date="2013-03" db="EMBL/GenBank/DDBJ databases">
        <title>The Genome Sequence of Capronia coronata CBS 617.96.</title>
        <authorList>
            <consortium name="The Broad Institute Genomics Platform"/>
            <person name="Cuomo C."/>
            <person name="de Hoog S."/>
            <person name="Gorbushina A."/>
            <person name="Walker B."/>
            <person name="Young S.K."/>
            <person name="Zeng Q."/>
            <person name="Gargeya S."/>
            <person name="Fitzgerald M."/>
            <person name="Haas B."/>
            <person name="Abouelleil A."/>
            <person name="Allen A.W."/>
            <person name="Alvarado L."/>
            <person name="Arachchi H.M."/>
            <person name="Berlin A.M."/>
            <person name="Chapman S.B."/>
            <person name="Gainer-Dewar J."/>
            <person name="Goldberg J."/>
            <person name="Griggs A."/>
            <person name="Gujja S."/>
            <person name="Hansen M."/>
            <person name="Howarth C."/>
            <person name="Imamovic A."/>
            <person name="Ireland A."/>
            <person name="Larimer J."/>
            <person name="McCowan C."/>
            <person name="Murphy C."/>
            <person name="Pearson M."/>
            <person name="Poon T.W."/>
            <person name="Priest M."/>
            <person name="Roberts A."/>
            <person name="Saif S."/>
            <person name="Shea T."/>
            <person name="Sisk P."/>
            <person name="Sykes S."/>
            <person name="Wortman J."/>
            <person name="Nusbaum C."/>
            <person name="Birren B."/>
        </authorList>
    </citation>
    <scope>NUCLEOTIDE SEQUENCE [LARGE SCALE GENOMIC DNA]</scope>
    <source>
        <strain evidence="4 5">CBS 617.96</strain>
    </source>
</reference>
<dbReference type="STRING" id="1182541.W9ZGP3"/>
<dbReference type="Pfam" id="PF24809">
    <property type="entry name" value="DUF7708"/>
    <property type="match status" value="1"/>
</dbReference>
<dbReference type="OrthoDB" id="4156754at2759"/>
<dbReference type="InterPro" id="IPR056884">
    <property type="entry name" value="NPHP3-like_N"/>
</dbReference>
<dbReference type="RefSeq" id="XP_007721173.1">
    <property type="nucleotide sequence ID" value="XM_007722983.1"/>
</dbReference>
<evidence type="ECO:0000313" key="5">
    <source>
        <dbReference type="Proteomes" id="UP000019484"/>
    </source>
</evidence>
<proteinExistence type="predicted"/>
<evidence type="ECO:0008006" key="6">
    <source>
        <dbReference type="Google" id="ProtNLM"/>
    </source>
</evidence>
<keyword evidence="1" id="KW-0677">Repeat</keyword>
<dbReference type="InterPro" id="IPR056125">
    <property type="entry name" value="DUF7708"/>
</dbReference>
<gene>
    <name evidence="4" type="ORF">A1O1_02071</name>
</gene>
<dbReference type="GeneID" id="19156972"/>
<dbReference type="Proteomes" id="UP000019484">
    <property type="component" value="Unassembled WGS sequence"/>
</dbReference>
<organism evidence="4 5">
    <name type="scientific">Capronia coronata CBS 617.96</name>
    <dbReference type="NCBI Taxonomy" id="1182541"/>
    <lineage>
        <taxon>Eukaryota</taxon>
        <taxon>Fungi</taxon>
        <taxon>Dikarya</taxon>
        <taxon>Ascomycota</taxon>
        <taxon>Pezizomycotina</taxon>
        <taxon>Eurotiomycetes</taxon>
        <taxon>Chaetothyriomycetidae</taxon>
        <taxon>Chaetothyriales</taxon>
        <taxon>Herpotrichiellaceae</taxon>
        <taxon>Capronia</taxon>
    </lineage>
</organism>
<protein>
    <recommendedName>
        <fullName evidence="6">NACHT domain-containing protein</fullName>
    </recommendedName>
</protein>
<dbReference type="eggNOG" id="KOG4177">
    <property type="taxonomic scope" value="Eukaryota"/>
</dbReference>
<evidence type="ECO:0000259" key="2">
    <source>
        <dbReference type="Pfam" id="PF24809"/>
    </source>
</evidence>
<feature type="domain" description="Nephrocystin 3-like N-terminal" evidence="3">
    <location>
        <begin position="264"/>
        <end position="387"/>
    </location>
</feature>
<dbReference type="PANTHER" id="PTHR10039:SF10">
    <property type="entry name" value="NACHT DOMAIN-CONTAINING PROTEIN"/>
    <property type="match status" value="1"/>
</dbReference>
<accession>W9ZGP3</accession>
<feature type="domain" description="DUF7708" evidence="2">
    <location>
        <begin position="85"/>
        <end position="201"/>
    </location>
</feature>
<sequence>MAVALRLSTAGPLKPEIRLAQALSEYEAILSDDQKTLLREYKGQPAPDAADVMRLTAEIDRNRKPTHLSPLPRSTLLFATLPLPAKVIWVALKMTLHITVSFTSYFESLSTLFMNVGRTCPRYQPFGLLYPKSPSLRRAVCEYFIMMVELCKRAVLFIKKPFFAQISSAILKPFQSEFGRFEPDLAGLAFAIRDEVSLAAKQERSLEVKDSSSFRVLSAKFSEKVMLELEQAMVLNHRMRRVKFLDACSVYNHETAWRQARKSGTSLWIFDQGLYRRWIEALDSGVLWCTGIVGSRKTVMTANVIENAMTCSPDAVVGYFLCRYDVTESLKARTVVGSLVRQLLNPLKADVFRDVDSVHTNMLDTDQVICYLEKLLPSTPHAYFVVIEVLYNCGSLLIVEEEELTVQFAHHSVKQFLLSELPDHEIGQYHVDAGEADLRLGEICVTYLNFEEFGVQLVKRQSTSPSSEPIHVPSAVLSAALPQATVSRLAIKLLKRRDARGYDWKSQAESFSLSAEEKPAAVPAENAFLPYAQDNWLLHTKEFGPASTACYGLWDILINGKAPHVKIPWASTRISLSDRSTLGWIVDNEHSALFMLIFSRFEGIHRMFDTDLQPVDTLFETLRERDSNFLIEDKLYGLALSLAARTVNSKHLRFLLKKRDDWRNGGLQSFKVPVTDNDTGGCLGTRSTVELGRFRGVACPNTCGSAKERRFNSFATIAKRHQRRLQVFSPS</sequence>
<comment type="caution">
    <text evidence="4">The sequence shown here is derived from an EMBL/GenBank/DDBJ whole genome shotgun (WGS) entry which is preliminary data.</text>
</comment>
<keyword evidence="5" id="KW-1185">Reference proteome</keyword>